<dbReference type="EMBL" id="JAULSV010000006">
    <property type="protein sequence ID" value="KAK0641483.1"/>
    <property type="molecule type" value="Genomic_DNA"/>
</dbReference>
<protein>
    <submittedName>
        <fullName evidence="2">Uncharacterized protein</fullName>
    </submittedName>
</protein>
<dbReference type="AlphaFoldDB" id="A0AA40CL54"/>
<comment type="caution">
    <text evidence="2">The sequence shown here is derived from an EMBL/GenBank/DDBJ whole genome shotgun (WGS) entry which is preliminary data.</text>
</comment>
<gene>
    <name evidence="2" type="ORF">B0T16DRAFT_419907</name>
</gene>
<dbReference type="Proteomes" id="UP001174936">
    <property type="component" value="Unassembled WGS sequence"/>
</dbReference>
<evidence type="ECO:0000313" key="2">
    <source>
        <dbReference type="EMBL" id="KAK0641483.1"/>
    </source>
</evidence>
<evidence type="ECO:0000313" key="3">
    <source>
        <dbReference type="Proteomes" id="UP001174936"/>
    </source>
</evidence>
<sequence>MVIHTPTPCSPQENRNRTRRVCRLLRSSPSNNCVMRRIPHLHHIPSVTGSIQRLMGETRACLARPILKCSTKSAPTSQARGITTQHPVLRVHPMDPPNASSNHNPQTSIMSMTPSSKAQPTTAKPSTLRPIELTQPPLSHQTQPIRHEQMKC</sequence>
<reference evidence="2" key="1">
    <citation type="submission" date="2023-06" db="EMBL/GenBank/DDBJ databases">
        <title>Genome-scale phylogeny and comparative genomics of the fungal order Sordariales.</title>
        <authorList>
            <consortium name="Lawrence Berkeley National Laboratory"/>
            <person name="Hensen N."/>
            <person name="Bonometti L."/>
            <person name="Westerberg I."/>
            <person name="Brannstrom I.O."/>
            <person name="Guillou S."/>
            <person name="Cros-Aarteil S."/>
            <person name="Calhoun S."/>
            <person name="Haridas S."/>
            <person name="Kuo A."/>
            <person name="Mondo S."/>
            <person name="Pangilinan J."/>
            <person name="Riley R."/>
            <person name="Labutti K."/>
            <person name="Andreopoulos B."/>
            <person name="Lipzen A."/>
            <person name="Chen C."/>
            <person name="Yanf M."/>
            <person name="Daum C."/>
            <person name="Ng V."/>
            <person name="Clum A."/>
            <person name="Steindorff A."/>
            <person name="Ohm R."/>
            <person name="Martin F."/>
            <person name="Silar P."/>
            <person name="Natvig D."/>
            <person name="Lalanne C."/>
            <person name="Gautier V."/>
            <person name="Ament-Velasquez S.L."/>
            <person name="Kruys A."/>
            <person name="Hutchinson M.I."/>
            <person name="Powell A.J."/>
            <person name="Barry K."/>
            <person name="Miller A.N."/>
            <person name="Grigoriev I.V."/>
            <person name="Debuchy R."/>
            <person name="Gladieux P."/>
            <person name="Thoren M.H."/>
            <person name="Johannesson H."/>
        </authorList>
    </citation>
    <scope>NUCLEOTIDE SEQUENCE</scope>
    <source>
        <strain evidence="2">SMH2532-1</strain>
    </source>
</reference>
<accession>A0AA40CL54</accession>
<keyword evidence="3" id="KW-1185">Reference proteome</keyword>
<organism evidence="2 3">
    <name type="scientific">Cercophora newfieldiana</name>
    <dbReference type="NCBI Taxonomy" id="92897"/>
    <lineage>
        <taxon>Eukaryota</taxon>
        <taxon>Fungi</taxon>
        <taxon>Dikarya</taxon>
        <taxon>Ascomycota</taxon>
        <taxon>Pezizomycotina</taxon>
        <taxon>Sordariomycetes</taxon>
        <taxon>Sordariomycetidae</taxon>
        <taxon>Sordariales</taxon>
        <taxon>Lasiosphaeriaceae</taxon>
        <taxon>Cercophora</taxon>
    </lineage>
</organism>
<feature type="compositionally biased region" description="Polar residues" evidence="1">
    <location>
        <begin position="98"/>
        <end position="125"/>
    </location>
</feature>
<feature type="region of interest" description="Disordered" evidence="1">
    <location>
        <begin position="89"/>
        <end position="152"/>
    </location>
</feature>
<evidence type="ECO:0000256" key="1">
    <source>
        <dbReference type="SAM" id="MobiDB-lite"/>
    </source>
</evidence>
<name>A0AA40CL54_9PEZI</name>
<proteinExistence type="predicted"/>